<evidence type="ECO:0000256" key="5">
    <source>
        <dbReference type="ARBA" id="ARBA00004613"/>
    </source>
</evidence>
<keyword evidence="18" id="KW-0333">Golgi apparatus</keyword>
<evidence type="ECO:0000256" key="1">
    <source>
        <dbReference type="ARBA" id="ARBA00004126"/>
    </source>
</evidence>
<evidence type="ECO:0000256" key="25">
    <source>
        <dbReference type="ARBA" id="ARBA00023242"/>
    </source>
</evidence>
<dbReference type="EMBL" id="CM001267">
    <property type="protein sequence ID" value="EHH23654.1"/>
    <property type="molecule type" value="Genomic_DNA"/>
</dbReference>
<comment type="catalytic activity">
    <reaction evidence="26">
        <text>prostaglandin H2 = prostaglandin D2</text>
        <dbReference type="Rhea" id="RHEA:10600"/>
        <dbReference type="ChEBI" id="CHEBI:57405"/>
        <dbReference type="ChEBI" id="CHEBI:57406"/>
        <dbReference type="EC" id="5.3.99.2"/>
    </reaction>
</comment>
<keyword evidence="10" id="KW-0644">Prostaglandin metabolism</keyword>
<keyword evidence="20" id="KW-0472">Membrane</keyword>
<evidence type="ECO:0000256" key="18">
    <source>
        <dbReference type="ARBA" id="ARBA00023034"/>
    </source>
</evidence>
<evidence type="ECO:0000256" key="30">
    <source>
        <dbReference type="ARBA" id="ARBA00031917"/>
    </source>
</evidence>
<evidence type="ECO:0000256" key="31">
    <source>
        <dbReference type="ARBA" id="ARBA00032350"/>
    </source>
</evidence>
<keyword evidence="25" id="KW-0539">Nucleus</keyword>
<evidence type="ECO:0000256" key="3">
    <source>
        <dbReference type="ARBA" id="ARBA00004555"/>
    </source>
</evidence>
<dbReference type="GO" id="GO:0005794">
    <property type="term" value="C:Golgi apparatus"/>
    <property type="evidence" value="ECO:0007669"/>
    <property type="project" value="UniProtKB-SubCell"/>
</dbReference>
<evidence type="ECO:0000256" key="29">
    <source>
        <dbReference type="ARBA" id="ARBA00030654"/>
    </source>
</evidence>
<evidence type="ECO:0000256" key="27">
    <source>
        <dbReference type="ARBA" id="ARBA00023799"/>
    </source>
</evidence>
<dbReference type="Gene3D" id="2.40.128.20">
    <property type="match status" value="1"/>
</dbReference>
<keyword evidence="24" id="KW-0413">Isomerase</keyword>
<evidence type="ECO:0000256" key="16">
    <source>
        <dbReference type="ARBA" id="ARBA00022824"/>
    </source>
</evidence>
<feature type="signal peptide" evidence="33">
    <location>
        <begin position="1"/>
        <end position="22"/>
    </location>
</feature>
<dbReference type="AlphaFoldDB" id="G7NEV6"/>
<dbReference type="GO" id="GO:0005791">
    <property type="term" value="C:rough endoplasmic reticulum"/>
    <property type="evidence" value="ECO:0007669"/>
    <property type="project" value="UniProtKB-SubCell"/>
</dbReference>
<feature type="domain" description="Lipocalin/cytosolic fatty-acid binding" evidence="34">
    <location>
        <begin position="145"/>
        <end position="217"/>
    </location>
</feature>
<dbReference type="InterPro" id="IPR022272">
    <property type="entry name" value="Lipocalin_CS"/>
</dbReference>
<dbReference type="Pfam" id="PF00061">
    <property type="entry name" value="Lipocalin"/>
    <property type="match status" value="2"/>
</dbReference>
<organism evidence="35">
    <name type="scientific">Macaca mulatta</name>
    <name type="common">Rhesus macaque</name>
    <dbReference type="NCBI Taxonomy" id="9544"/>
    <lineage>
        <taxon>Eukaryota</taxon>
        <taxon>Metazoa</taxon>
        <taxon>Chordata</taxon>
        <taxon>Craniata</taxon>
        <taxon>Vertebrata</taxon>
        <taxon>Euteleostomi</taxon>
        <taxon>Mammalia</taxon>
        <taxon>Eutheria</taxon>
        <taxon>Euarchontoglires</taxon>
        <taxon>Primates</taxon>
        <taxon>Haplorrhini</taxon>
        <taxon>Catarrhini</taxon>
        <taxon>Cercopithecidae</taxon>
        <taxon>Cercopithecinae</taxon>
        <taxon>Macaca</taxon>
    </lineage>
</organism>
<keyword evidence="17" id="KW-0276">Fatty acid metabolism</keyword>
<keyword evidence="23" id="KW-0325">Glycoprotein</keyword>
<evidence type="ECO:0000256" key="21">
    <source>
        <dbReference type="ARBA" id="ARBA00023157"/>
    </source>
</evidence>
<dbReference type="SUPFAM" id="SSF50814">
    <property type="entry name" value="Lipocalins"/>
    <property type="match status" value="1"/>
</dbReference>
<evidence type="ECO:0000256" key="2">
    <source>
        <dbReference type="ARBA" id="ARBA00004427"/>
    </source>
</evidence>
<keyword evidence="22" id="KW-0275">Fatty acid biosynthesis</keyword>
<proteinExistence type="inferred from homology"/>
<dbReference type="PROSITE" id="PS00213">
    <property type="entry name" value="LIPOCALIN"/>
    <property type="match status" value="1"/>
</dbReference>
<evidence type="ECO:0000256" key="23">
    <source>
        <dbReference type="ARBA" id="ARBA00023180"/>
    </source>
</evidence>
<comment type="subcellular location">
    <subcellularLocation>
        <location evidence="4">Cytoplasm</location>
        <location evidence="4">Perinuclear region</location>
    </subcellularLocation>
    <subcellularLocation>
        <location evidence="3">Golgi apparatus</location>
    </subcellularLocation>
    <subcellularLocation>
        <location evidence="1">Nucleus membrane</location>
    </subcellularLocation>
    <subcellularLocation>
        <location evidence="2">Rough endoplasmic reticulum</location>
    </subcellularLocation>
    <subcellularLocation>
        <location evidence="5">Secreted</location>
    </subcellularLocation>
</comment>
<evidence type="ECO:0000256" key="17">
    <source>
        <dbReference type="ARBA" id="ARBA00022832"/>
    </source>
</evidence>
<gene>
    <name evidence="35" type="ORF">EGK_07166</name>
</gene>
<accession>G7NEV6</accession>
<reference evidence="35" key="1">
    <citation type="journal article" date="2011" name="Nat. Biotechnol.">
        <title>Genome sequencing and comparison of two nonhuman primate animal models, the cynomolgus and Chinese rhesus macaques.</title>
        <authorList>
            <person name="Yan G."/>
            <person name="Zhang G."/>
            <person name="Fang X."/>
            <person name="Zhang Y."/>
            <person name="Li C."/>
            <person name="Ling F."/>
            <person name="Cooper D.N."/>
            <person name="Li Q."/>
            <person name="Li Y."/>
            <person name="van Gool A.J."/>
            <person name="Du H."/>
            <person name="Chen J."/>
            <person name="Chen R."/>
            <person name="Zhang P."/>
            <person name="Huang Z."/>
            <person name="Thompson J.R."/>
            <person name="Meng Y."/>
            <person name="Bai Y."/>
            <person name="Wang J."/>
            <person name="Zhuo M."/>
            <person name="Wang T."/>
            <person name="Huang Y."/>
            <person name="Wei L."/>
            <person name="Li J."/>
            <person name="Wang Z."/>
            <person name="Hu H."/>
            <person name="Yang P."/>
            <person name="Le L."/>
            <person name="Stenson P.D."/>
            <person name="Li B."/>
            <person name="Liu X."/>
            <person name="Ball E.V."/>
            <person name="An N."/>
            <person name="Huang Q."/>
            <person name="Zhang Y."/>
            <person name="Fan W."/>
            <person name="Zhang X."/>
            <person name="Li Y."/>
            <person name="Wang W."/>
            <person name="Katze M.G."/>
            <person name="Su B."/>
            <person name="Nielsen R."/>
            <person name="Yang H."/>
            <person name="Wang J."/>
            <person name="Wang X."/>
            <person name="Wang J."/>
        </authorList>
    </citation>
    <scope>NUCLEOTIDE SEQUENCE [LARGE SCALE GENOMIC DNA]</scope>
    <source>
        <strain evidence="35">CR-5</strain>
    </source>
</reference>
<dbReference type="GO" id="GO:0031965">
    <property type="term" value="C:nuclear membrane"/>
    <property type="evidence" value="ECO:0007669"/>
    <property type="project" value="UniProtKB-SubCell"/>
</dbReference>
<evidence type="ECO:0000256" key="28">
    <source>
        <dbReference type="ARBA" id="ARBA00023891"/>
    </source>
</evidence>
<dbReference type="GO" id="GO:0048471">
    <property type="term" value="C:perinuclear region of cytoplasm"/>
    <property type="evidence" value="ECO:0007669"/>
    <property type="project" value="UniProtKB-SubCell"/>
</dbReference>
<evidence type="ECO:0000256" key="12">
    <source>
        <dbReference type="ARBA" id="ARBA00022525"/>
    </source>
</evidence>
<dbReference type="GO" id="GO:0043303">
    <property type="term" value="P:mast cell degranulation"/>
    <property type="evidence" value="ECO:0007669"/>
    <property type="project" value="UniProtKB-KW"/>
</dbReference>
<dbReference type="PANTHER" id="PTHR11430">
    <property type="entry name" value="LIPOCALIN"/>
    <property type="match status" value="1"/>
</dbReference>
<evidence type="ECO:0000256" key="15">
    <source>
        <dbReference type="ARBA" id="ARBA00022729"/>
    </source>
</evidence>
<evidence type="ECO:0000256" key="4">
    <source>
        <dbReference type="ARBA" id="ARBA00004556"/>
    </source>
</evidence>
<dbReference type="PRINTS" id="PR01254">
    <property type="entry name" value="PGNDSYNTHASE"/>
</dbReference>
<dbReference type="InterPro" id="IPR000566">
    <property type="entry name" value="Lipocln_cytosolic_FA-bd_dom"/>
</dbReference>
<evidence type="ECO:0000256" key="13">
    <source>
        <dbReference type="ARBA" id="ARBA00022585"/>
    </source>
</evidence>
<dbReference type="GO" id="GO:0001516">
    <property type="term" value="P:prostaglandin biosynthetic process"/>
    <property type="evidence" value="ECO:0007669"/>
    <property type="project" value="UniProtKB-KW"/>
</dbReference>
<dbReference type="GO" id="GO:0005576">
    <property type="term" value="C:extracellular region"/>
    <property type="evidence" value="ECO:0007669"/>
    <property type="project" value="UniProtKB-SubCell"/>
</dbReference>
<dbReference type="Proteomes" id="UP000013456">
    <property type="component" value="Chromosome 15"/>
</dbReference>
<keyword evidence="15 33" id="KW-0732">Signal</keyword>
<evidence type="ECO:0000256" key="11">
    <source>
        <dbReference type="ARBA" id="ARBA00022516"/>
    </source>
</evidence>
<dbReference type="GO" id="GO:0004667">
    <property type="term" value="F:prostaglandin-D synthase activity"/>
    <property type="evidence" value="ECO:0007669"/>
    <property type="project" value="UniProtKB-EC"/>
</dbReference>
<evidence type="ECO:0000256" key="22">
    <source>
        <dbReference type="ARBA" id="ARBA00023160"/>
    </source>
</evidence>
<name>G7NEV6_MACMU</name>
<keyword evidence="14" id="KW-0467">Mast cell degranulation</keyword>
<evidence type="ECO:0000256" key="19">
    <source>
        <dbReference type="ARBA" id="ARBA00023098"/>
    </source>
</evidence>
<dbReference type="PANTHER" id="PTHR11430:SF86">
    <property type="entry name" value="PROSTAGLANDIN-H2 D-ISOMERASE"/>
    <property type="match status" value="1"/>
</dbReference>
<evidence type="ECO:0000256" key="8">
    <source>
        <dbReference type="ARBA" id="ARBA00022448"/>
    </source>
</evidence>
<dbReference type="EC" id="5.3.99.2" evidence="27"/>
<dbReference type="GO" id="GO:0036094">
    <property type="term" value="F:small molecule binding"/>
    <property type="evidence" value="ECO:0007669"/>
    <property type="project" value="InterPro"/>
</dbReference>
<dbReference type="InterPro" id="IPR012674">
    <property type="entry name" value="Calycin"/>
</dbReference>
<evidence type="ECO:0000256" key="7">
    <source>
        <dbReference type="ARBA" id="ARBA00011245"/>
    </source>
</evidence>
<keyword evidence="19" id="KW-0443">Lipid metabolism</keyword>
<comment type="subunit">
    <text evidence="7">Monomer.</text>
</comment>
<evidence type="ECO:0000256" key="9">
    <source>
        <dbReference type="ARBA" id="ARBA00022490"/>
    </source>
</evidence>
<keyword evidence="12" id="KW-0964">Secreted</keyword>
<keyword evidence="8" id="KW-0813">Transport</keyword>
<keyword evidence="11" id="KW-0444">Lipid biosynthesis</keyword>
<feature type="domain" description="Lipocalin/cytosolic fatty-acid binding" evidence="34">
    <location>
        <begin position="41"/>
        <end position="113"/>
    </location>
</feature>
<keyword evidence="13" id="KW-0643">Prostaglandin biosynthesis</keyword>
<keyword evidence="9" id="KW-0963">Cytoplasm</keyword>
<protein>
    <recommendedName>
        <fullName evidence="28">Prostaglandin-H2 D-isomerase</fullName>
        <ecNumber evidence="27">5.3.99.2</ecNumber>
    </recommendedName>
    <alternativeName>
        <fullName evidence="31">Glutathione-independent PGD synthase</fullName>
    </alternativeName>
    <alternativeName>
        <fullName evidence="30">Lipocalin-type prostaglandin-D synthase</fullName>
    </alternativeName>
    <alternativeName>
        <fullName evidence="29">Prostaglandin-D2 synthase</fullName>
    </alternativeName>
</protein>
<evidence type="ECO:0000256" key="26">
    <source>
        <dbReference type="ARBA" id="ARBA00023698"/>
    </source>
</evidence>
<evidence type="ECO:0000259" key="34">
    <source>
        <dbReference type="Pfam" id="PF00061"/>
    </source>
</evidence>
<evidence type="ECO:0000256" key="33">
    <source>
        <dbReference type="SAM" id="SignalP"/>
    </source>
</evidence>
<evidence type="ECO:0000256" key="10">
    <source>
        <dbReference type="ARBA" id="ARBA00022501"/>
    </source>
</evidence>
<evidence type="ECO:0000256" key="20">
    <source>
        <dbReference type="ARBA" id="ARBA00023136"/>
    </source>
</evidence>
<evidence type="ECO:0000313" key="35">
    <source>
        <dbReference type="EMBL" id="EHH23654.1"/>
    </source>
</evidence>
<evidence type="ECO:0000256" key="6">
    <source>
        <dbReference type="ARBA" id="ARBA00006889"/>
    </source>
</evidence>
<dbReference type="InterPro" id="IPR002345">
    <property type="entry name" value="Lipocalin"/>
</dbReference>
<keyword evidence="16" id="KW-0256">Endoplasmic reticulum</keyword>
<keyword evidence="21" id="KW-1015">Disulfide bond</keyword>
<feature type="chain" id="PRO_5008958681" description="Prostaglandin-H2 D-isomerase" evidence="33">
    <location>
        <begin position="23"/>
        <end position="223"/>
    </location>
</feature>
<evidence type="ECO:0000256" key="24">
    <source>
        <dbReference type="ARBA" id="ARBA00023235"/>
    </source>
</evidence>
<evidence type="ECO:0000256" key="14">
    <source>
        <dbReference type="ARBA" id="ARBA00022675"/>
    </source>
</evidence>
<sequence>MATHHTLWMGLVLLGLLGGLQAAPEAQVSVQPNFQPDKFLGRWFSAGLASNSSWLQEKKAALSMCKSVVAPAADGGFNLTSTFLRKNQCETRTMLLQPGESLGSYSYRSPREWGLHQLLSPAWGRHMQATLGQPPAAEIHGVGDWGSTYSVSVVETDYDHYALLYSQGSKGPGEDFRMATLYSRTQTPRAELKEKFTAFCKAQGFTEDSIVFLPQTDKCMTEQ</sequence>
<comment type="similarity">
    <text evidence="6 32">Belongs to the calycin superfamily. Lipocalin family.</text>
</comment>
<evidence type="ECO:0000256" key="32">
    <source>
        <dbReference type="RuleBase" id="RU003695"/>
    </source>
</evidence>